<feature type="domain" description="FAD/NAD(P)-binding" evidence="1">
    <location>
        <begin position="116"/>
        <end position="243"/>
    </location>
</feature>
<dbReference type="GO" id="GO:0070221">
    <property type="term" value="P:sulfide oxidation, using sulfide:quinone oxidoreductase"/>
    <property type="evidence" value="ECO:0007669"/>
    <property type="project" value="TreeGrafter"/>
</dbReference>
<dbReference type="AlphaFoldDB" id="A0AAW1HTK0"/>
<name>A0AAW1HTK0_POPJA</name>
<dbReference type="InterPro" id="IPR023753">
    <property type="entry name" value="FAD/NAD-binding_dom"/>
</dbReference>
<organism evidence="2 3">
    <name type="scientific">Popillia japonica</name>
    <name type="common">Japanese beetle</name>
    <dbReference type="NCBI Taxonomy" id="7064"/>
    <lineage>
        <taxon>Eukaryota</taxon>
        <taxon>Metazoa</taxon>
        <taxon>Ecdysozoa</taxon>
        <taxon>Arthropoda</taxon>
        <taxon>Hexapoda</taxon>
        <taxon>Insecta</taxon>
        <taxon>Pterygota</taxon>
        <taxon>Neoptera</taxon>
        <taxon>Endopterygota</taxon>
        <taxon>Coleoptera</taxon>
        <taxon>Polyphaga</taxon>
        <taxon>Scarabaeiformia</taxon>
        <taxon>Scarabaeidae</taxon>
        <taxon>Rutelinae</taxon>
        <taxon>Popillia</taxon>
    </lineage>
</organism>
<dbReference type="InterPro" id="IPR036188">
    <property type="entry name" value="FAD/NAD-bd_sf"/>
</dbReference>
<sequence length="362" mass="41262">MLQVLPDNAIWLKDSVEHFCPADNMVILESGASVEYEFMVISMGLKPNFKGICGLKTALNDYDNVSTIYSEKYAVKTYECFQNFKRGTAVFSAPAGPIPYAAATLEIAYFASNYFRNRKQLNDVTIVYANANDALFPVDLYEDAVHRIAEKLNVCVQFGVNLVRIIPENNKAVFACTRAPENTTCLKYSFLHVCTPMEPPDALKKSKNLMTTGKFVDVDKRTLQHRKFTNVFALGDCASLPTSKTVGAISVQSYVVFKNLMNAMEGKDIEPMYDGYTASPIFTGYDSLMLAEFDYDKEPRPTFPFNIDKEKAWLFHLQYTVMPYIYWNYMLKGTWDGPETFRKIFHLEFLRLRKESAYLGCK</sequence>
<dbReference type="GO" id="GO:0005739">
    <property type="term" value="C:mitochondrion"/>
    <property type="evidence" value="ECO:0007669"/>
    <property type="project" value="TreeGrafter"/>
</dbReference>
<dbReference type="PANTHER" id="PTHR10632">
    <property type="entry name" value="SULFIDE:QUINONE OXIDOREDUCTASE"/>
    <property type="match status" value="1"/>
</dbReference>
<comment type="caution">
    <text evidence="2">The sequence shown here is derived from an EMBL/GenBank/DDBJ whole genome shotgun (WGS) entry which is preliminary data.</text>
</comment>
<proteinExistence type="predicted"/>
<dbReference type="GO" id="GO:0071949">
    <property type="term" value="F:FAD binding"/>
    <property type="evidence" value="ECO:0007669"/>
    <property type="project" value="TreeGrafter"/>
</dbReference>
<dbReference type="EMBL" id="JASPKY010000975">
    <property type="protein sequence ID" value="KAK9679784.1"/>
    <property type="molecule type" value="Genomic_DNA"/>
</dbReference>
<dbReference type="Gene3D" id="3.50.50.60">
    <property type="entry name" value="FAD/NAD(P)-binding domain"/>
    <property type="match status" value="2"/>
</dbReference>
<evidence type="ECO:0000313" key="2">
    <source>
        <dbReference type="EMBL" id="KAK9679784.1"/>
    </source>
</evidence>
<evidence type="ECO:0000313" key="3">
    <source>
        <dbReference type="Proteomes" id="UP001458880"/>
    </source>
</evidence>
<evidence type="ECO:0000259" key="1">
    <source>
        <dbReference type="Pfam" id="PF07992"/>
    </source>
</evidence>
<dbReference type="Pfam" id="PF07992">
    <property type="entry name" value="Pyr_redox_2"/>
    <property type="match status" value="1"/>
</dbReference>
<reference evidence="2 3" key="1">
    <citation type="journal article" date="2024" name="BMC Genomics">
        <title>De novo assembly and annotation of Popillia japonica's genome with initial clues to its potential as an invasive pest.</title>
        <authorList>
            <person name="Cucini C."/>
            <person name="Boschi S."/>
            <person name="Funari R."/>
            <person name="Cardaioli E."/>
            <person name="Iannotti N."/>
            <person name="Marturano G."/>
            <person name="Paoli F."/>
            <person name="Bruttini M."/>
            <person name="Carapelli A."/>
            <person name="Frati F."/>
            <person name="Nardi F."/>
        </authorList>
    </citation>
    <scope>NUCLEOTIDE SEQUENCE [LARGE SCALE GENOMIC DNA]</scope>
    <source>
        <strain evidence="2">DMR45628</strain>
    </source>
</reference>
<protein>
    <submittedName>
        <fullName evidence="2">Pyridine nucleotide-disulfide oxidoreductase</fullName>
    </submittedName>
</protein>
<dbReference type="GO" id="GO:0070224">
    <property type="term" value="F:sulfide:quinone oxidoreductase activity"/>
    <property type="evidence" value="ECO:0007669"/>
    <property type="project" value="TreeGrafter"/>
</dbReference>
<dbReference type="InterPro" id="IPR015904">
    <property type="entry name" value="Sulphide_quinone_reductase"/>
</dbReference>
<gene>
    <name evidence="2" type="ORF">QE152_g39719</name>
</gene>
<accession>A0AAW1HTK0</accession>
<dbReference type="SUPFAM" id="SSF51905">
    <property type="entry name" value="FAD/NAD(P)-binding domain"/>
    <property type="match status" value="2"/>
</dbReference>
<dbReference type="Proteomes" id="UP001458880">
    <property type="component" value="Unassembled WGS sequence"/>
</dbReference>
<dbReference type="PANTHER" id="PTHR10632:SF2">
    <property type="entry name" value="SULFIDE:QUINONE OXIDOREDUCTASE, MITOCHONDRIAL"/>
    <property type="match status" value="1"/>
</dbReference>
<keyword evidence="3" id="KW-1185">Reference proteome</keyword>